<feature type="domain" description="Fumarylacetoacetase-like C-terminal" evidence="3">
    <location>
        <begin position="80"/>
        <end position="287"/>
    </location>
</feature>
<dbReference type="Gene3D" id="3.90.850.10">
    <property type="entry name" value="Fumarylacetoacetase-like, C-terminal domain"/>
    <property type="match status" value="1"/>
</dbReference>
<dbReference type="SUPFAM" id="SSF56529">
    <property type="entry name" value="FAH"/>
    <property type="match status" value="1"/>
</dbReference>
<evidence type="ECO:0000256" key="2">
    <source>
        <dbReference type="ARBA" id="ARBA00022723"/>
    </source>
</evidence>
<dbReference type="PANTHER" id="PTHR42796">
    <property type="entry name" value="FUMARYLACETOACETATE HYDROLASE DOMAIN-CONTAINING PROTEIN 2A-RELATED"/>
    <property type="match status" value="1"/>
</dbReference>
<evidence type="ECO:0000313" key="4">
    <source>
        <dbReference type="EMBL" id="MBC6469358.1"/>
    </source>
</evidence>
<keyword evidence="2" id="KW-0479">Metal-binding</keyword>
<dbReference type="InterPro" id="IPR011234">
    <property type="entry name" value="Fumarylacetoacetase-like_C"/>
</dbReference>
<comment type="caution">
    <text evidence="4">The sequence shown here is derived from an EMBL/GenBank/DDBJ whole genome shotgun (WGS) entry which is preliminary data.</text>
</comment>
<keyword evidence="5" id="KW-1185">Reference proteome</keyword>
<organism evidence="4 5">
    <name type="scientific">Actinomadura alba</name>
    <dbReference type="NCBI Taxonomy" id="406431"/>
    <lineage>
        <taxon>Bacteria</taxon>
        <taxon>Bacillati</taxon>
        <taxon>Actinomycetota</taxon>
        <taxon>Actinomycetes</taxon>
        <taxon>Streptosporangiales</taxon>
        <taxon>Thermomonosporaceae</taxon>
        <taxon>Actinomadura</taxon>
    </lineage>
</organism>
<dbReference type="InterPro" id="IPR051121">
    <property type="entry name" value="FAH"/>
</dbReference>
<dbReference type="RefSeq" id="WP_187246404.1">
    <property type="nucleotide sequence ID" value="NZ_BAAAOK010000009.1"/>
</dbReference>
<dbReference type="EMBL" id="JABVEC010000026">
    <property type="protein sequence ID" value="MBC6469358.1"/>
    <property type="molecule type" value="Genomic_DNA"/>
</dbReference>
<evidence type="ECO:0000256" key="1">
    <source>
        <dbReference type="ARBA" id="ARBA00010211"/>
    </source>
</evidence>
<comment type="similarity">
    <text evidence="1">Belongs to the FAH family.</text>
</comment>
<proteinExistence type="inferred from homology"/>
<dbReference type="PANTHER" id="PTHR42796:SF4">
    <property type="entry name" value="FUMARYLACETOACETATE HYDROLASE DOMAIN-CONTAINING PROTEIN 2A"/>
    <property type="match status" value="1"/>
</dbReference>
<gene>
    <name evidence="4" type="ORF">HKK74_28245</name>
</gene>
<keyword evidence="4" id="KW-0378">Hydrolase</keyword>
<evidence type="ECO:0000259" key="3">
    <source>
        <dbReference type="Pfam" id="PF01557"/>
    </source>
</evidence>
<accession>A0ABR7LWY1</accession>
<sequence length="288" mass="31228">MKLAIFDALRLGAVDGDTVVDVTEALPWPHDPDVLTAGWWRRLCRDFAEIRPDLEKAANGGPRLPLDSVRLHAPALNPSKIVACASNYSAHVEEMHEVQRRTLGRVESWMMNFDVFLKAPSSISGPADDIVLPPEIVAAGEEIHHESELVVVVGSGGKDIDEDAALGHVFGYTLGLDITVRSAADRSRRKSYDTFSPLGPWVTTADEVGDPGDLDILLLANGEERQRVNTATLITKIPAIVSYASRMMTLLPGDVIFTGAPPGVGPIRPGDLLETRISRLGAMTLRVR</sequence>
<dbReference type="InterPro" id="IPR036663">
    <property type="entry name" value="Fumarylacetoacetase_C_sf"/>
</dbReference>
<evidence type="ECO:0000313" key="5">
    <source>
        <dbReference type="Proteomes" id="UP000805614"/>
    </source>
</evidence>
<name>A0ABR7LWY1_9ACTN</name>
<protein>
    <submittedName>
        <fullName evidence="4">Fumarylacetoacetate hydrolase family protein</fullName>
    </submittedName>
</protein>
<dbReference type="Proteomes" id="UP000805614">
    <property type="component" value="Unassembled WGS sequence"/>
</dbReference>
<reference evidence="4 5" key="1">
    <citation type="submission" date="2020-06" db="EMBL/GenBank/DDBJ databases">
        <title>Actinomadura xiongansis sp. nov., isolated from soil of Baiyangdian.</title>
        <authorList>
            <person name="Zhang X."/>
        </authorList>
    </citation>
    <scope>NUCLEOTIDE SEQUENCE [LARGE SCALE GENOMIC DNA]</scope>
    <source>
        <strain evidence="4 5">HBUM206468</strain>
    </source>
</reference>
<dbReference type="GO" id="GO:0016787">
    <property type="term" value="F:hydrolase activity"/>
    <property type="evidence" value="ECO:0007669"/>
    <property type="project" value="UniProtKB-KW"/>
</dbReference>
<dbReference type="Pfam" id="PF01557">
    <property type="entry name" value="FAA_hydrolase"/>
    <property type="match status" value="1"/>
</dbReference>